<dbReference type="SUPFAM" id="SSF54001">
    <property type="entry name" value="Cysteine proteinases"/>
    <property type="match status" value="1"/>
</dbReference>
<evidence type="ECO:0000313" key="2">
    <source>
        <dbReference type="EMBL" id="TWS28897.1"/>
    </source>
</evidence>
<proteinExistence type="predicted"/>
<reference evidence="2 3" key="1">
    <citation type="submission" date="2019-06" db="EMBL/GenBank/DDBJ databases">
        <title>Tsukamurella conjunctivitidis sp. nov., Tsukamurella assacharolytica sp. nov. and Tsukamurella sputae sp. nov. isolated from patients with conjunctivitis, bacteraemia (lymphoma) and respiratory infection (sputum) in Hong Kong.</title>
        <authorList>
            <person name="Teng J.L.L."/>
            <person name="Lee H.H."/>
            <person name="Fong J.Y.H."/>
            <person name="Fok K.M.N."/>
            <person name="Lau S.K.P."/>
            <person name="Woo P.C.Y."/>
        </authorList>
    </citation>
    <scope>NUCLEOTIDE SEQUENCE [LARGE SCALE GENOMIC DNA]</scope>
    <source>
        <strain evidence="2 3">HKU72</strain>
    </source>
</reference>
<dbReference type="SMART" id="SM00460">
    <property type="entry name" value="TGc"/>
    <property type="match status" value="1"/>
</dbReference>
<name>A0A5C5S0E8_9ACTN</name>
<evidence type="ECO:0000259" key="1">
    <source>
        <dbReference type="SMART" id="SM00460"/>
    </source>
</evidence>
<comment type="caution">
    <text evidence="2">The sequence shown here is derived from an EMBL/GenBank/DDBJ whole genome shotgun (WGS) entry which is preliminary data.</text>
</comment>
<dbReference type="InterPro" id="IPR002931">
    <property type="entry name" value="Transglutaminase-like"/>
</dbReference>
<dbReference type="PANTHER" id="PTHR33490:SF7">
    <property type="entry name" value="BLR2979 PROTEIN"/>
    <property type="match status" value="1"/>
</dbReference>
<dbReference type="Gene3D" id="3.10.620.30">
    <property type="match status" value="1"/>
</dbReference>
<dbReference type="AlphaFoldDB" id="A0A5C5S0E8"/>
<gene>
    <name evidence="2" type="ORF">FK530_12005</name>
</gene>
<protein>
    <submittedName>
        <fullName evidence="2">Transglutaminase family protein</fullName>
    </submittedName>
</protein>
<feature type="domain" description="Transglutaminase-like" evidence="1">
    <location>
        <begin position="188"/>
        <end position="258"/>
    </location>
</feature>
<dbReference type="RefSeq" id="WP_146487245.1">
    <property type="nucleotide sequence ID" value="NZ_VIGX01000005.1"/>
</dbReference>
<dbReference type="Pfam" id="PF01841">
    <property type="entry name" value="Transglut_core"/>
    <property type="match status" value="1"/>
</dbReference>
<keyword evidence="3" id="KW-1185">Reference proteome</keyword>
<dbReference type="EMBL" id="VIGX01000005">
    <property type="protein sequence ID" value="TWS28897.1"/>
    <property type="molecule type" value="Genomic_DNA"/>
</dbReference>
<dbReference type="Proteomes" id="UP000319375">
    <property type="component" value="Unassembled WGS sequence"/>
</dbReference>
<sequence>MGLSFSRRTEDSRSRRYRVVHETTYTYDAEVTSSFGRCYLSPRDLPDQRVEEHAITVGPEPSDRSEGVDAYGNTDTYFHVTTPHTRLLVRGESVVEVDPLDRAITDEGPALAPWELARPVGEAGALAAQYRLDQRPAEIDDAVRAYADAIFTPGKPLVEAIEELTTRIYTDFAYKSGATNVSTRVGTVMERREGVCQDFARVAIACLRSKGLAARYVSGYLATEPPPGQDRVVGAGATHAWAAVWLPGDAWLPFDPTNNKFVDERHVTVAWGRDYEDVPPLRGVIYTESKGSKIHVSVDVAPLPTEVGWT</sequence>
<dbReference type="InterPro" id="IPR013589">
    <property type="entry name" value="Bac_transglu_N"/>
</dbReference>
<organism evidence="2 3">
    <name type="scientific">Tsukamurella conjunctivitidis</name>
    <dbReference type="NCBI Taxonomy" id="2592068"/>
    <lineage>
        <taxon>Bacteria</taxon>
        <taxon>Bacillati</taxon>
        <taxon>Actinomycetota</taxon>
        <taxon>Actinomycetes</taxon>
        <taxon>Mycobacteriales</taxon>
        <taxon>Tsukamurellaceae</taxon>
        <taxon>Tsukamurella</taxon>
    </lineage>
</organism>
<dbReference type="OrthoDB" id="9804023at2"/>
<accession>A0A5C5S0E8</accession>
<dbReference type="Pfam" id="PF08379">
    <property type="entry name" value="Bact_transglu_N"/>
    <property type="match status" value="1"/>
</dbReference>
<evidence type="ECO:0000313" key="3">
    <source>
        <dbReference type="Proteomes" id="UP000319375"/>
    </source>
</evidence>
<dbReference type="PANTHER" id="PTHR33490">
    <property type="entry name" value="BLR5614 PROTEIN-RELATED"/>
    <property type="match status" value="1"/>
</dbReference>
<dbReference type="InterPro" id="IPR038765">
    <property type="entry name" value="Papain-like_cys_pep_sf"/>
</dbReference>